<organism evidence="8 9">
    <name type="scientific">Extremus antarcticus</name>
    <dbReference type="NCBI Taxonomy" id="702011"/>
    <lineage>
        <taxon>Eukaryota</taxon>
        <taxon>Fungi</taxon>
        <taxon>Dikarya</taxon>
        <taxon>Ascomycota</taxon>
        <taxon>Pezizomycotina</taxon>
        <taxon>Dothideomycetes</taxon>
        <taxon>Dothideomycetidae</taxon>
        <taxon>Mycosphaerellales</taxon>
        <taxon>Extremaceae</taxon>
        <taxon>Extremus</taxon>
    </lineage>
</organism>
<dbReference type="CDD" id="cd12148">
    <property type="entry name" value="fungal_TF_MHR"/>
    <property type="match status" value="1"/>
</dbReference>
<feature type="coiled-coil region" evidence="6">
    <location>
        <begin position="57"/>
        <end position="84"/>
    </location>
</feature>
<keyword evidence="6" id="KW-0175">Coiled coil</keyword>
<dbReference type="AlphaFoldDB" id="A0AAJ0DJU5"/>
<dbReference type="PANTHER" id="PTHR31845:SF10">
    <property type="entry name" value="ZN(II)2CYS6 TRANSCRIPTION FACTOR (EUROFUNG)"/>
    <property type="match status" value="1"/>
</dbReference>
<evidence type="ECO:0000256" key="4">
    <source>
        <dbReference type="ARBA" id="ARBA00023163"/>
    </source>
</evidence>
<keyword evidence="4" id="KW-0804">Transcription</keyword>
<evidence type="ECO:0000256" key="7">
    <source>
        <dbReference type="SAM" id="MobiDB-lite"/>
    </source>
</evidence>
<gene>
    <name evidence="8" type="ORF">LTR09_007026</name>
</gene>
<proteinExistence type="predicted"/>
<feature type="region of interest" description="Disordered" evidence="7">
    <location>
        <begin position="86"/>
        <end position="105"/>
    </location>
</feature>
<keyword evidence="9" id="KW-1185">Reference proteome</keyword>
<dbReference type="PANTHER" id="PTHR31845">
    <property type="entry name" value="FINGER DOMAIN PROTEIN, PUTATIVE-RELATED"/>
    <property type="match status" value="1"/>
</dbReference>
<name>A0AAJ0DJU5_9PEZI</name>
<sequence>MSGLIAPIYYPPPEALQEMEVDSATAPGMDAKSASRSCTTCSKAKAKCVKRAGQQVCESRAAQLEKLENKIEHLVNALATTQSHRGFSVDLGQPSPPISQTSERTDRLYHDQRILEDAQNPRQQAVLNSLCDAIDEIQEDVSESASSSGSPDPTSAKEGAAASISTFADYQSVGVTMPEADVLLDRYRRLMASAMPFVVLPANTTAQQLYAEKPALLHAIVVVTSFDDLAKQQANVKRLTRNLSERIMINCEKSVDILQAILVFVGWYHPHIFSSNQCTNLIHLAMAMIIDLGFDRPPQQCGDFKKESTKAVHGASLTERVPQPEEYRILAGTFYLSSLLSSSFKKIDAMPWTNYLSNGLVSLEAAANHDSDLFLVQIVRLEHLIEETSNIGTPQAPLQMYTKAFNADLTRLRKADPTKDPNNTFLQLQYHVTEVLIWEIALNDLQENKDTTLLSRLEDLCRLIDALKAFLDLYFTIPADAYLTMPFAVFAQFAHSFIVLIKIASLEVDGWDLNILSNRIDFIESVELAAVRYEQSMTAKTDGLDIKNDHFGKWATRIRWMKQVYETKFASGEEKYESMQKAMLRTPAASEEQHAADTPETSTTGSGAQQPTPPDDVLSGDFFNYLDENFWQSFAGEDLGFPDINMNMV</sequence>
<feature type="compositionally biased region" description="Low complexity" evidence="7">
    <location>
        <begin position="143"/>
        <end position="156"/>
    </location>
</feature>
<dbReference type="GO" id="GO:0000981">
    <property type="term" value="F:DNA-binding transcription factor activity, RNA polymerase II-specific"/>
    <property type="evidence" value="ECO:0007669"/>
    <property type="project" value="TreeGrafter"/>
</dbReference>
<keyword evidence="3" id="KW-0238">DNA-binding</keyword>
<evidence type="ECO:0000256" key="3">
    <source>
        <dbReference type="ARBA" id="ARBA00023125"/>
    </source>
</evidence>
<feature type="region of interest" description="Disordered" evidence="7">
    <location>
        <begin position="140"/>
        <end position="160"/>
    </location>
</feature>
<dbReference type="GO" id="GO:0005634">
    <property type="term" value="C:nucleus"/>
    <property type="evidence" value="ECO:0007669"/>
    <property type="project" value="UniProtKB-SubCell"/>
</dbReference>
<dbReference type="Proteomes" id="UP001271007">
    <property type="component" value="Unassembled WGS sequence"/>
</dbReference>
<keyword evidence="2" id="KW-0805">Transcription regulation</keyword>
<reference evidence="8" key="1">
    <citation type="submission" date="2023-04" db="EMBL/GenBank/DDBJ databases">
        <title>Black Yeasts Isolated from many extreme environments.</title>
        <authorList>
            <person name="Coleine C."/>
            <person name="Stajich J.E."/>
            <person name="Selbmann L."/>
        </authorList>
    </citation>
    <scope>NUCLEOTIDE SEQUENCE</scope>
    <source>
        <strain evidence="8">CCFEE 5312</strain>
    </source>
</reference>
<comment type="caution">
    <text evidence="8">The sequence shown here is derived from an EMBL/GenBank/DDBJ whole genome shotgun (WGS) entry which is preliminary data.</text>
</comment>
<keyword evidence="5" id="KW-0539">Nucleus</keyword>
<evidence type="ECO:0000256" key="2">
    <source>
        <dbReference type="ARBA" id="ARBA00023015"/>
    </source>
</evidence>
<dbReference type="InterPro" id="IPR051089">
    <property type="entry name" value="prtT"/>
</dbReference>
<dbReference type="GO" id="GO:0000976">
    <property type="term" value="F:transcription cis-regulatory region binding"/>
    <property type="evidence" value="ECO:0007669"/>
    <property type="project" value="TreeGrafter"/>
</dbReference>
<feature type="compositionally biased region" description="Polar residues" evidence="7">
    <location>
        <begin position="599"/>
        <end position="610"/>
    </location>
</feature>
<evidence type="ECO:0000256" key="1">
    <source>
        <dbReference type="ARBA" id="ARBA00004123"/>
    </source>
</evidence>
<feature type="region of interest" description="Disordered" evidence="7">
    <location>
        <begin position="583"/>
        <end position="618"/>
    </location>
</feature>
<evidence type="ECO:0000256" key="6">
    <source>
        <dbReference type="SAM" id="Coils"/>
    </source>
</evidence>
<evidence type="ECO:0000313" key="9">
    <source>
        <dbReference type="Proteomes" id="UP001271007"/>
    </source>
</evidence>
<evidence type="ECO:0008006" key="10">
    <source>
        <dbReference type="Google" id="ProtNLM"/>
    </source>
</evidence>
<protein>
    <recommendedName>
        <fullName evidence="10">Zn(2)-C6 fungal-type domain-containing protein</fullName>
    </recommendedName>
</protein>
<accession>A0AAJ0DJU5</accession>
<comment type="subcellular location">
    <subcellularLocation>
        <location evidence="1">Nucleus</location>
    </subcellularLocation>
</comment>
<dbReference type="EMBL" id="JAWDJX010000024">
    <property type="protein sequence ID" value="KAK3051726.1"/>
    <property type="molecule type" value="Genomic_DNA"/>
</dbReference>
<evidence type="ECO:0000256" key="5">
    <source>
        <dbReference type="ARBA" id="ARBA00023242"/>
    </source>
</evidence>
<evidence type="ECO:0000313" key="8">
    <source>
        <dbReference type="EMBL" id="KAK3051726.1"/>
    </source>
</evidence>